<dbReference type="InterPro" id="IPR010285">
    <property type="entry name" value="DNA_helicase_pif1-like_DEAD"/>
</dbReference>
<feature type="domain" description="DNA helicase Pif1-like DEAD-box helicase" evidence="1">
    <location>
        <begin position="23"/>
        <end position="203"/>
    </location>
</feature>
<evidence type="ECO:0000313" key="2">
    <source>
        <dbReference type="EMBL" id="MCA9375180.1"/>
    </source>
</evidence>
<proteinExistence type="predicted"/>
<evidence type="ECO:0000259" key="1">
    <source>
        <dbReference type="Pfam" id="PF05970"/>
    </source>
</evidence>
<dbReference type="InterPro" id="IPR027417">
    <property type="entry name" value="P-loop_NTPase"/>
</dbReference>
<dbReference type="AlphaFoldDB" id="A0A955HY49"/>
<dbReference type="GO" id="GO:0006281">
    <property type="term" value="P:DNA repair"/>
    <property type="evidence" value="ECO:0007669"/>
    <property type="project" value="InterPro"/>
</dbReference>
<dbReference type="Proteomes" id="UP000748332">
    <property type="component" value="Unassembled WGS sequence"/>
</dbReference>
<dbReference type="Pfam" id="PF05970">
    <property type="entry name" value="PIF1"/>
    <property type="match status" value="1"/>
</dbReference>
<comment type="caution">
    <text evidence="2">The sequence shown here is derived from an EMBL/GenBank/DDBJ whole genome shotgun (WGS) entry which is preliminary data.</text>
</comment>
<name>A0A955HY49_9BACT</name>
<accession>A0A955HY49</accession>
<organism evidence="2 3">
    <name type="scientific">Candidatus Dojkabacteria bacterium</name>
    <dbReference type="NCBI Taxonomy" id="2099670"/>
    <lineage>
        <taxon>Bacteria</taxon>
        <taxon>Candidatus Dojkabacteria</taxon>
    </lineage>
</organism>
<reference evidence="2" key="2">
    <citation type="journal article" date="2021" name="Microbiome">
        <title>Successional dynamics and alternative stable states in a saline activated sludge microbial community over 9 years.</title>
        <authorList>
            <person name="Wang Y."/>
            <person name="Ye J."/>
            <person name="Ju F."/>
            <person name="Liu L."/>
            <person name="Boyd J.A."/>
            <person name="Deng Y."/>
            <person name="Parks D.H."/>
            <person name="Jiang X."/>
            <person name="Yin X."/>
            <person name="Woodcroft B.J."/>
            <person name="Tyson G.W."/>
            <person name="Hugenholtz P."/>
            <person name="Polz M.F."/>
            <person name="Zhang T."/>
        </authorList>
    </citation>
    <scope>NUCLEOTIDE SEQUENCE</scope>
    <source>
        <strain evidence="2">HKST-UBA16</strain>
    </source>
</reference>
<dbReference type="InterPro" id="IPR051055">
    <property type="entry name" value="PIF1_helicase"/>
</dbReference>
<dbReference type="CDD" id="cd18809">
    <property type="entry name" value="SF1_C_RecD"/>
    <property type="match status" value="1"/>
</dbReference>
<gene>
    <name evidence="2" type="ORF">KC622_02515</name>
</gene>
<dbReference type="PANTHER" id="PTHR47642">
    <property type="entry name" value="ATP-DEPENDENT DNA HELICASE"/>
    <property type="match status" value="1"/>
</dbReference>
<dbReference type="GO" id="GO:0003678">
    <property type="term" value="F:DNA helicase activity"/>
    <property type="evidence" value="ECO:0007669"/>
    <property type="project" value="InterPro"/>
</dbReference>
<protein>
    <submittedName>
        <fullName evidence="2">AAA family ATPase</fullName>
    </submittedName>
</protein>
<dbReference type="SUPFAM" id="SSF52540">
    <property type="entry name" value="P-loop containing nucleoside triphosphate hydrolases"/>
    <property type="match status" value="2"/>
</dbReference>
<dbReference type="Gene3D" id="3.40.50.300">
    <property type="entry name" value="P-loop containing nucleotide triphosphate hydrolases"/>
    <property type="match status" value="2"/>
</dbReference>
<dbReference type="EMBL" id="JAGQLM010000104">
    <property type="protein sequence ID" value="MCA9375180.1"/>
    <property type="molecule type" value="Genomic_DNA"/>
</dbReference>
<sequence>MEISFTEDFAKAMALLDSDLPAVMITGKAGSGKSTLLKYFRENTDKNLAIVAPTGVAALNVQGETIHSFFRFKPNTYLEDIKAVRDRSLYKELHTLVVDEVSMLRVDLLDAIDRFLRINRGKKDIPFGGVRMVFFGDLYQLPPVVTREDKETVLNGYRSPYFFENEGINQLGMKVFTLEKVFRQEEGEFLSALNRVRTGKFSDDDLDLLNQRVESNFDPDYSEGVVYLTVTNAIAQEINEYKLNELITEEVEFNAEVTGEFNTSACPAEEKLLLKAGAQVMFLSNDPEKKWVNGSIGRVLDVYQNGEENIVSVALSSGEIVEVASYTWENYKYVVNQDGKVSADKIGTFRQLPLKLAWAVTIHKSQGKTFEKVYIDLGNRAFAHGQVYVALSRCPTLAGIQLKRPIRSTDIIVDSAVRNWSESHSLE</sequence>
<dbReference type="GO" id="GO:0000723">
    <property type="term" value="P:telomere maintenance"/>
    <property type="evidence" value="ECO:0007669"/>
    <property type="project" value="InterPro"/>
</dbReference>
<reference evidence="2" key="1">
    <citation type="submission" date="2020-04" db="EMBL/GenBank/DDBJ databases">
        <authorList>
            <person name="Zhang T."/>
        </authorList>
    </citation>
    <scope>NUCLEOTIDE SEQUENCE</scope>
    <source>
        <strain evidence="2">HKST-UBA16</strain>
    </source>
</reference>
<evidence type="ECO:0000313" key="3">
    <source>
        <dbReference type="Proteomes" id="UP000748332"/>
    </source>
</evidence>